<sequence>PQPCAAPWQQDVAPISSRVKVRFMPSRSCIRREQMENLPKRTLSEVQANVWSEVSFGHPVFDRTERAAAVLGTVSQEELIDLFERHIATGTSRACLVTAVAPETEGSSEEATALCSSVAAGCRTDIVPSEGAFHALAQLHPPRADGESGDTD</sequence>
<protein>
    <submittedName>
        <fullName evidence="1">Uncharacterized protein</fullName>
    </submittedName>
</protein>
<dbReference type="Gene3D" id="3.30.830.10">
    <property type="entry name" value="Metalloenzyme, LuxS/M16 peptidase-like"/>
    <property type="match status" value="1"/>
</dbReference>
<dbReference type="AlphaFoldDB" id="A0A813KJ75"/>
<accession>A0A813KJ75</accession>
<dbReference type="EMBL" id="CAJNNW010030888">
    <property type="protein sequence ID" value="CAE8704984.1"/>
    <property type="molecule type" value="Genomic_DNA"/>
</dbReference>
<proteinExistence type="predicted"/>
<feature type="non-terminal residue" evidence="1">
    <location>
        <position position="1"/>
    </location>
</feature>
<organism evidence="1 2">
    <name type="scientific">Polarella glacialis</name>
    <name type="common">Dinoflagellate</name>
    <dbReference type="NCBI Taxonomy" id="89957"/>
    <lineage>
        <taxon>Eukaryota</taxon>
        <taxon>Sar</taxon>
        <taxon>Alveolata</taxon>
        <taxon>Dinophyceae</taxon>
        <taxon>Suessiales</taxon>
        <taxon>Suessiaceae</taxon>
        <taxon>Polarella</taxon>
    </lineage>
</organism>
<dbReference type="Proteomes" id="UP000626109">
    <property type="component" value="Unassembled WGS sequence"/>
</dbReference>
<comment type="caution">
    <text evidence="1">The sequence shown here is derived from an EMBL/GenBank/DDBJ whole genome shotgun (WGS) entry which is preliminary data.</text>
</comment>
<evidence type="ECO:0000313" key="2">
    <source>
        <dbReference type="Proteomes" id="UP000626109"/>
    </source>
</evidence>
<reference evidence="1" key="1">
    <citation type="submission" date="2021-02" db="EMBL/GenBank/DDBJ databases">
        <authorList>
            <person name="Dougan E. K."/>
            <person name="Rhodes N."/>
            <person name="Thang M."/>
            <person name="Chan C."/>
        </authorList>
    </citation>
    <scope>NUCLEOTIDE SEQUENCE</scope>
</reference>
<evidence type="ECO:0000313" key="1">
    <source>
        <dbReference type="EMBL" id="CAE8704984.1"/>
    </source>
</evidence>
<gene>
    <name evidence="1" type="ORF">PGLA2088_LOCUS33472</name>
</gene>
<name>A0A813KJ75_POLGL</name>